<dbReference type="InterPro" id="IPR036770">
    <property type="entry name" value="Ankyrin_rpt-contain_sf"/>
</dbReference>
<dbReference type="PANTHER" id="PTHR24173:SF74">
    <property type="entry name" value="ANKYRIN REPEAT DOMAIN-CONTAINING PROTEIN 16"/>
    <property type="match status" value="1"/>
</dbReference>
<dbReference type="Gene3D" id="1.25.40.20">
    <property type="entry name" value="Ankyrin repeat-containing domain"/>
    <property type="match status" value="2"/>
</dbReference>
<dbReference type="PANTHER" id="PTHR24173">
    <property type="entry name" value="ANKYRIN REPEAT CONTAINING"/>
    <property type="match status" value="1"/>
</dbReference>
<dbReference type="PROSITE" id="PS50088">
    <property type="entry name" value="ANK_REPEAT"/>
    <property type="match status" value="3"/>
</dbReference>
<dbReference type="SUPFAM" id="SSF48403">
    <property type="entry name" value="Ankyrin repeat"/>
    <property type="match status" value="1"/>
</dbReference>
<feature type="repeat" description="ANK" evidence="3">
    <location>
        <begin position="299"/>
        <end position="321"/>
    </location>
</feature>
<feature type="repeat" description="ANK" evidence="3">
    <location>
        <begin position="229"/>
        <end position="262"/>
    </location>
</feature>
<dbReference type="InterPro" id="IPR002110">
    <property type="entry name" value="Ankyrin_rpt"/>
</dbReference>
<keyword evidence="6" id="KW-1185">Reference proteome</keyword>
<dbReference type="Pfam" id="PF12796">
    <property type="entry name" value="Ank_2"/>
    <property type="match status" value="1"/>
</dbReference>
<evidence type="ECO:0000313" key="6">
    <source>
        <dbReference type="Proteomes" id="UP000886520"/>
    </source>
</evidence>
<feature type="compositionally biased region" description="Low complexity" evidence="4">
    <location>
        <begin position="475"/>
        <end position="487"/>
    </location>
</feature>
<dbReference type="AlphaFoldDB" id="A0A9D4UAF9"/>
<protein>
    <submittedName>
        <fullName evidence="5">Uncharacterized protein</fullName>
    </submittedName>
</protein>
<feature type="compositionally biased region" description="Polar residues" evidence="4">
    <location>
        <begin position="489"/>
        <end position="500"/>
    </location>
</feature>
<evidence type="ECO:0000313" key="5">
    <source>
        <dbReference type="EMBL" id="KAI5064416.1"/>
    </source>
</evidence>
<reference evidence="5" key="1">
    <citation type="submission" date="2021-01" db="EMBL/GenBank/DDBJ databases">
        <title>Adiantum capillus-veneris genome.</title>
        <authorList>
            <person name="Fang Y."/>
            <person name="Liao Q."/>
        </authorList>
    </citation>
    <scope>NUCLEOTIDE SEQUENCE</scope>
    <source>
        <strain evidence="5">H3</strain>
        <tissue evidence="5">Leaf</tissue>
    </source>
</reference>
<dbReference type="Pfam" id="PF13637">
    <property type="entry name" value="Ank_4"/>
    <property type="match status" value="1"/>
</dbReference>
<evidence type="ECO:0000256" key="3">
    <source>
        <dbReference type="PROSITE-ProRule" id="PRU00023"/>
    </source>
</evidence>
<feature type="repeat" description="ANK" evidence="3">
    <location>
        <begin position="264"/>
        <end position="289"/>
    </location>
</feature>
<sequence length="678" mass="75865">MGDVFRSEFMDILYTDYPWWYEEVHAFLLCTHDISVDEWQYIDVVPRYPKDVDYSTVFVPVQSVNDAARFLLFEPTVIAAAKVGHLGLIQSFISAWYSTHIQNQELPTGQNPWLFAAYVSARRGHHSLVQACLDALVQKGGLFYFVRPDLDMHYAYHVWKFMTNCSLSQLDGDGSFQHEECLHRFFSPAYEHDDVKTLMVHLAAIHGDTQCVARLLCPDPSRANAPQELGFTPLHLAACNGHESTVSRLLEIEGIHVDSRDEILGRVALHYACENGHLVIVRMLVMRSAPEHIDAVDYNGVTPLHLAAARGHKEVVQLLLSSRKCDVSRRVRRSLLRYRHCALYQPSRSGSGDSWFQNELNGRRVSLLLPSYLPLPALGVEGFTALHLAVAYSEVETARAILESARQSCNDGMTVVDFVNAQDSNGMTALDWAKAAGHGDLMQLPISSYAADSLTTSTLPTSTQSRPPDAYGPIASTSSATTQTPQPDINDSQVNSSNTAPMVMSKAVSARTRALYLQMTREREKGNYIQHMHSVIVAVARGELDTALALAQTAPKLEAEDDVLDEEEDEPRGVEMQAWRRLRVELDDLELEVPCYSRVPTQDVVLALVKRQVFCSRFSREKPGLIAQMESRGDVRRHMYEERQVYVDYGNTLLVGAVLIAGLAYQVWLQPPRGFAGD</sequence>
<feature type="non-terminal residue" evidence="5">
    <location>
        <position position="1"/>
    </location>
</feature>
<dbReference type="PROSITE" id="PS50297">
    <property type="entry name" value="ANK_REP_REGION"/>
    <property type="match status" value="3"/>
</dbReference>
<evidence type="ECO:0000256" key="1">
    <source>
        <dbReference type="ARBA" id="ARBA00022737"/>
    </source>
</evidence>
<keyword evidence="1" id="KW-0677">Repeat</keyword>
<organism evidence="5 6">
    <name type="scientific">Adiantum capillus-veneris</name>
    <name type="common">Maidenhair fern</name>
    <dbReference type="NCBI Taxonomy" id="13818"/>
    <lineage>
        <taxon>Eukaryota</taxon>
        <taxon>Viridiplantae</taxon>
        <taxon>Streptophyta</taxon>
        <taxon>Embryophyta</taxon>
        <taxon>Tracheophyta</taxon>
        <taxon>Polypodiopsida</taxon>
        <taxon>Polypodiidae</taxon>
        <taxon>Polypodiales</taxon>
        <taxon>Pteridineae</taxon>
        <taxon>Pteridaceae</taxon>
        <taxon>Vittarioideae</taxon>
        <taxon>Adiantum</taxon>
    </lineage>
</organism>
<evidence type="ECO:0000256" key="4">
    <source>
        <dbReference type="SAM" id="MobiDB-lite"/>
    </source>
</evidence>
<feature type="region of interest" description="Disordered" evidence="4">
    <location>
        <begin position="457"/>
        <end position="502"/>
    </location>
</feature>
<keyword evidence="2 3" id="KW-0040">ANK repeat</keyword>
<gene>
    <name evidence="5" type="ORF">GOP47_0021086</name>
</gene>
<dbReference type="SMART" id="SM00248">
    <property type="entry name" value="ANK"/>
    <property type="match status" value="6"/>
</dbReference>
<dbReference type="OrthoDB" id="1585477at2759"/>
<dbReference type="Proteomes" id="UP000886520">
    <property type="component" value="Chromosome 20"/>
</dbReference>
<name>A0A9D4UAF9_ADICA</name>
<comment type="caution">
    <text evidence="5">The sequence shown here is derived from an EMBL/GenBank/DDBJ whole genome shotgun (WGS) entry which is preliminary data.</text>
</comment>
<dbReference type="EMBL" id="JABFUD020000020">
    <property type="protein sequence ID" value="KAI5064416.1"/>
    <property type="molecule type" value="Genomic_DNA"/>
</dbReference>
<proteinExistence type="predicted"/>
<accession>A0A9D4UAF9</accession>
<evidence type="ECO:0000256" key="2">
    <source>
        <dbReference type="ARBA" id="ARBA00023043"/>
    </source>
</evidence>